<dbReference type="PANTHER" id="PTHR34613:SF1">
    <property type="entry name" value="SLL6017 PROTEIN"/>
    <property type="match status" value="1"/>
</dbReference>
<comment type="caution">
    <text evidence="1">The sequence shown here is derived from an EMBL/GenBank/DDBJ whole genome shotgun (WGS) entry which is preliminary data.</text>
</comment>
<gene>
    <name evidence="1" type="ORF">QNI22_39375</name>
</gene>
<dbReference type="EMBL" id="JASJOU010000028">
    <property type="protein sequence ID" value="MDJ1506767.1"/>
    <property type="molecule type" value="Genomic_DNA"/>
</dbReference>
<accession>A0AAE3REB5</accession>
<name>A0AAE3REB5_9BACT</name>
<dbReference type="AlphaFoldDB" id="A0AAE3REB5"/>
<evidence type="ECO:0008006" key="3">
    <source>
        <dbReference type="Google" id="ProtNLM"/>
    </source>
</evidence>
<dbReference type="RefSeq" id="WP_314519951.1">
    <property type="nucleotide sequence ID" value="NZ_JASJOU010000028.1"/>
</dbReference>
<evidence type="ECO:0000313" key="1">
    <source>
        <dbReference type="EMBL" id="MDJ1506767.1"/>
    </source>
</evidence>
<sequence length="287" mass="33795">MNNKKEANRYDKIFKENLEAVTLSMIEKVLRIDVANYEKIPLDLQRTLERKPDQLLKITDRQGDTFLLQLEFQLVDEARMVDRMFEYKALIWRKYQLPIRQYVLFLSDTVPTMPTRIEQHGLVFFFDLVRLSLIDYQLFLSSDKADEVVFAVLANFGNMEPEKAASQILDRLTQVSPTPLELNRHLQQLRILANLRKLSPFIEQIMESITNYIKEEDDYFFKKGERIGEQKGRQEGRQEGLQEGKQEGKQEAILKFLKDGILTTKQLASYFDVTEEFVEDLRKSLDK</sequence>
<protein>
    <recommendedName>
        <fullName evidence="3">Rpn family recombination-promoting nuclease/putative transposase</fullName>
    </recommendedName>
</protein>
<dbReference type="Proteomes" id="UP001232063">
    <property type="component" value="Unassembled WGS sequence"/>
</dbReference>
<organism evidence="1 2">
    <name type="scientific">Xanthocytophaga agilis</name>
    <dbReference type="NCBI Taxonomy" id="3048010"/>
    <lineage>
        <taxon>Bacteria</taxon>
        <taxon>Pseudomonadati</taxon>
        <taxon>Bacteroidota</taxon>
        <taxon>Cytophagia</taxon>
        <taxon>Cytophagales</taxon>
        <taxon>Rhodocytophagaceae</taxon>
        <taxon>Xanthocytophaga</taxon>
    </lineage>
</organism>
<keyword evidence="2" id="KW-1185">Reference proteome</keyword>
<proteinExistence type="predicted"/>
<reference evidence="1" key="1">
    <citation type="submission" date="2023-05" db="EMBL/GenBank/DDBJ databases">
        <authorList>
            <person name="Zhang X."/>
        </authorList>
    </citation>
    <scope>NUCLEOTIDE SEQUENCE</scope>
    <source>
        <strain evidence="1">BD1B2-1</strain>
    </source>
</reference>
<dbReference type="PANTHER" id="PTHR34613">
    <property type="entry name" value="SLL0800 PROTEIN"/>
    <property type="match status" value="1"/>
</dbReference>
<evidence type="ECO:0000313" key="2">
    <source>
        <dbReference type="Proteomes" id="UP001232063"/>
    </source>
</evidence>